<evidence type="ECO:0000256" key="3">
    <source>
        <dbReference type="ARBA" id="ARBA00022741"/>
    </source>
</evidence>
<evidence type="ECO:0000256" key="14">
    <source>
        <dbReference type="PROSITE-ProRule" id="PRU00552"/>
    </source>
</evidence>
<evidence type="ECO:0000313" key="20">
    <source>
        <dbReference type="EMBL" id="SGZ38823.1"/>
    </source>
</evidence>
<dbReference type="EMBL" id="FQNF01000013">
    <property type="protein sequence ID" value="SGZ38823.1"/>
    <property type="molecule type" value="Genomic_DNA"/>
</dbReference>
<keyword evidence="21" id="KW-1185">Reference proteome</keyword>
<dbReference type="GO" id="GO:0003723">
    <property type="term" value="F:RNA binding"/>
    <property type="evidence" value="ECO:0007669"/>
    <property type="project" value="UniProtKB-KW"/>
</dbReference>
<keyword evidence="3 15" id="KW-0547">Nucleotide-binding</keyword>
<feature type="region of interest" description="Disordered" evidence="16">
    <location>
        <begin position="553"/>
        <end position="636"/>
    </location>
</feature>
<evidence type="ECO:0000313" key="21">
    <source>
        <dbReference type="Proteomes" id="UP000183365"/>
    </source>
</evidence>
<dbReference type="GO" id="GO:0003724">
    <property type="term" value="F:RNA helicase activity"/>
    <property type="evidence" value="ECO:0007669"/>
    <property type="project" value="UniProtKB-EC"/>
</dbReference>
<dbReference type="EC" id="3.6.4.13" evidence="1"/>
<feature type="domain" description="Helicase ATP-binding" evidence="17">
    <location>
        <begin position="187"/>
        <end position="375"/>
    </location>
</feature>
<feature type="domain" description="Helicase C-terminal" evidence="18">
    <location>
        <begin position="386"/>
        <end position="546"/>
    </location>
</feature>
<keyword evidence="7" id="KW-0694">RNA-binding</keyword>
<evidence type="ECO:0000256" key="4">
    <source>
        <dbReference type="ARBA" id="ARBA00022801"/>
    </source>
</evidence>
<feature type="compositionally biased region" description="Low complexity" evidence="16">
    <location>
        <begin position="25"/>
        <end position="36"/>
    </location>
</feature>
<dbReference type="PROSITE" id="PS51192">
    <property type="entry name" value="HELICASE_ATP_BIND_1"/>
    <property type="match status" value="1"/>
</dbReference>
<evidence type="ECO:0000259" key="18">
    <source>
        <dbReference type="PROSITE" id="PS51194"/>
    </source>
</evidence>
<sequence>MPYIAPSKRRQIATGAPSGEQSAPSGNFSNQNSGFNSGRGGYNNGYSRGGYNGQSRGGYNNGYSRGGYNNGYSRGGFNNGGFGRGGFNTKSSIVSHSPHGKWIDGKHVPAPRNEAQEVKLFGVKDDPNFQATGINFDNYDSIESEATGEDVPEQITEFTTPPINELLMENIKLARFTKPTPVQKHSIPIIAAKRDLMACAQTGSGKTGGFLFPVLSECFDNGPQPTPPSPNSYTKPVYPTALVLAPTRELVSQIYDEANKFCYRSWVKPCVIYGGASASDQIRNMKMGCDLLVAAPGRLIDMIERGVVKLDNIKYLVLDEADRMLDMGFEPQIRKIVDESGMPDTFHRQTLMFSATFPTEIQQLAHDFLNNYIFCTIGRVGSTSENITQSVILVDEDTKSEALMDVLEANKDEMTLIFVQTKRLADGLTNYLISLGFSATAIHGDRSQLERERALSAFRKGSAKILVATSVAARGLDIPNVKLVINYDLPPDIDDYVHRIGRTGRAGNTGSAVSLFSSENHKLASDLVALLEEAKQEVPSFLYEFFPRHMKSKRTSNNSMDIRKQGNKNSGSSWGNARNNGSTWGNARNNNGSSWGNARNNNGSSWGNARNNGFQRNTWGNNDQESSQQNAQKSWW</sequence>
<evidence type="ECO:0000256" key="8">
    <source>
        <dbReference type="ARBA" id="ARBA00022917"/>
    </source>
</evidence>
<dbReference type="InterPro" id="IPR014014">
    <property type="entry name" value="RNA_helicase_DEAD_Q_motif"/>
</dbReference>
<dbReference type="InterPro" id="IPR000629">
    <property type="entry name" value="RNA-helicase_DEAD-box_CS"/>
</dbReference>
<proteinExistence type="inferred from homology"/>
<evidence type="ECO:0000259" key="19">
    <source>
        <dbReference type="PROSITE" id="PS51195"/>
    </source>
</evidence>
<dbReference type="InterPro" id="IPR011545">
    <property type="entry name" value="DEAD/DEAH_box_helicase_dom"/>
</dbReference>
<evidence type="ECO:0000256" key="2">
    <source>
        <dbReference type="ARBA" id="ARBA00022540"/>
    </source>
</evidence>
<accession>A0A1L0CVJ7</accession>
<evidence type="ECO:0000256" key="10">
    <source>
        <dbReference type="ARBA" id="ARBA00024397"/>
    </source>
</evidence>
<keyword evidence="8" id="KW-0648">Protein biosynthesis</keyword>
<evidence type="ECO:0000256" key="11">
    <source>
        <dbReference type="ARBA" id="ARBA00024405"/>
    </source>
</evidence>
<organism evidence="20 21">
    <name type="scientific">Hanseniaspora guilliermondii</name>
    <dbReference type="NCBI Taxonomy" id="56406"/>
    <lineage>
        <taxon>Eukaryota</taxon>
        <taxon>Fungi</taxon>
        <taxon>Dikarya</taxon>
        <taxon>Ascomycota</taxon>
        <taxon>Saccharomycotina</taxon>
        <taxon>Saccharomycetes</taxon>
        <taxon>Saccharomycodales</taxon>
        <taxon>Saccharomycodaceae</taxon>
        <taxon>Hanseniaspora</taxon>
    </lineage>
</organism>
<dbReference type="Pfam" id="PF00271">
    <property type="entry name" value="Helicase_C"/>
    <property type="match status" value="1"/>
</dbReference>
<evidence type="ECO:0000256" key="12">
    <source>
        <dbReference type="ARBA" id="ARBA00025161"/>
    </source>
</evidence>
<comment type="similarity">
    <text evidence="9">Belongs to the DEAD box helicase family. DDX3/DED1 subfamily.</text>
</comment>
<dbReference type="PROSITE" id="PS51195">
    <property type="entry name" value="Q_MOTIF"/>
    <property type="match status" value="1"/>
</dbReference>
<dbReference type="InterPro" id="IPR027417">
    <property type="entry name" value="P-loop_NTPase"/>
</dbReference>
<feature type="domain" description="DEAD-box RNA helicase Q" evidence="19">
    <location>
        <begin position="156"/>
        <end position="184"/>
    </location>
</feature>
<evidence type="ECO:0000256" key="9">
    <source>
        <dbReference type="ARBA" id="ARBA00024358"/>
    </source>
</evidence>
<comment type="catalytic activity">
    <reaction evidence="13">
        <text>ATP + H2O = ADP + phosphate + H(+)</text>
        <dbReference type="Rhea" id="RHEA:13065"/>
        <dbReference type="ChEBI" id="CHEBI:15377"/>
        <dbReference type="ChEBI" id="CHEBI:15378"/>
        <dbReference type="ChEBI" id="CHEBI:30616"/>
        <dbReference type="ChEBI" id="CHEBI:43474"/>
        <dbReference type="ChEBI" id="CHEBI:456216"/>
        <dbReference type="EC" id="3.6.4.13"/>
    </reaction>
</comment>
<evidence type="ECO:0000256" key="6">
    <source>
        <dbReference type="ARBA" id="ARBA00022840"/>
    </source>
</evidence>
<dbReference type="PROSITE" id="PS51194">
    <property type="entry name" value="HELICASE_CTER"/>
    <property type="match status" value="1"/>
</dbReference>
<keyword evidence="2" id="KW-0396">Initiation factor</keyword>
<dbReference type="InterPro" id="IPR044763">
    <property type="entry name" value="Ded1/Dbp1_DEADc"/>
</dbReference>
<evidence type="ECO:0000256" key="7">
    <source>
        <dbReference type="ARBA" id="ARBA00022884"/>
    </source>
</evidence>
<evidence type="ECO:0000256" key="1">
    <source>
        <dbReference type="ARBA" id="ARBA00012552"/>
    </source>
</evidence>
<dbReference type="CDD" id="cd17967">
    <property type="entry name" value="DEADc_DDX3_DDX4"/>
    <property type="match status" value="1"/>
</dbReference>
<protein>
    <recommendedName>
        <fullName evidence="10">ATP-dependent RNA helicase DED1</fullName>
        <ecNumber evidence="1">3.6.4.13</ecNumber>
    </recommendedName>
    <alternativeName>
        <fullName evidence="11">ATP-dependent RNA helicase ded1</fullName>
    </alternativeName>
</protein>
<dbReference type="CDD" id="cd18787">
    <property type="entry name" value="SF2_C_DEAD"/>
    <property type="match status" value="1"/>
</dbReference>
<dbReference type="OrthoDB" id="196131at2759"/>
<keyword evidence="5 15" id="KW-0347">Helicase</keyword>
<feature type="region of interest" description="Disordered" evidence="16">
    <location>
        <begin position="1"/>
        <end position="41"/>
    </location>
</feature>
<gene>
    <name evidence="20" type="ORF">HGUI_01023</name>
</gene>
<feature type="compositionally biased region" description="Polar residues" evidence="16">
    <location>
        <begin position="567"/>
        <end position="636"/>
    </location>
</feature>
<dbReference type="SMART" id="SM00490">
    <property type="entry name" value="HELICc"/>
    <property type="match status" value="1"/>
</dbReference>
<dbReference type="GO" id="GO:0003743">
    <property type="term" value="F:translation initiation factor activity"/>
    <property type="evidence" value="ECO:0007669"/>
    <property type="project" value="UniProtKB-KW"/>
</dbReference>
<name>A0A1L0CVJ7_9ASCO</name>
<evidence type="ECO:0000259" key="17">
    <source>
        <dbReference type="PROSITE" id="PS51192"/>
    </source>
</evidence>
<dbReference type="InterPro" id="IPR001650">
    <property type="entry name" value="Helicase_C-like"/>
</dbReference>
<dbReference type="AlphaFoldDB" id="A0A1L0CVJ7"/>
<dbReference type="VEuPathDB" id="FungiDB:HGUI_01023"/>
<comment type="function">
    <text evidence="12">ATP-binding RNA helicase involved in translation initiation. Remodels RNA in response to ADP and ATP concentrations by facilitating disruption, but also formation of RNA duplexes.</text>
</comment>
<reference evidence="21" key="1">
    <citation type="submission" date="2016-11" db="EMBL/GenBank/DDBJ databases">
        <authorList>
            <person name="Guldener U."/>
        </authorList>
    </citation>
    <scope>NUCLEOTIDE SEQUENCE [LARGE SCALE GENOMIC DNA]</scope>
</reference>
<dbReference type="FunFam" id="3.40.50.300:FF:000008">
    <property type="entry name" value="ATP-dependent RNA helicase RhlB"/>
    <property type="match status" value="1"/>
</dbReference>
<dbReference type="GO" id="GO:0005524">
    <property type="term" value="F:ATP binding"/>
    <property type="evidence" value="ECO:0007669"/>
    <property type="project" value="UniProtKB-KW"/>
</dbReference>
<evidence type="ECO:0000256" key="15">
    <source>
        <dbReference type="RuleBase" id="RU000492"/>
    </source>
</evidence>
<dbReference type="SUPFAM" id="SSF52540">
    <property type="entry name" value="P-loop containing nucleoside triphosphate hydrolases"/>
    <property type="match status" value="1"/>
</dbReference>
<evidence type="ECO:0000256" key="16">
    <source>
        <dbReference type="SAM" id="MobiDB-lite"/>
    </source>
</evidence>
<dbReference type="InterPro" id="IPR014001">
    <property type="entry name" value="Helicase_ATP-bd"/>
</dbReference>
<evidence type="ECO:0000256" key="5">
    <source>
        <dbReference type="ARBA" id="ARBA00022806"/>
    </source>
</evidence>
<dbReference type="PANTHER" id="PTHR47958">
    <property type="entry name" value="ATP-DEPENDENT RNA HELICASE DBP3"/>
    <property type="match status" value="1"/>
</dbReference>
<dbReference type="Proteomes" id="UP000183365">
    <property type="component" value="Unassembled WGS sequence"/>
</dbReference>
<keyword evidence="6 15" id="KW-0067">ATP-binding</keyword>
<dbReference type="PROSITE" id="PS00039">
    <property type="entry name" value="DEAD_ATP_HELICASE"/>
    <property type="match status" value="1"/>
</dbReference>
<dbReference type="SMART" id="SM00487">
    <property type="entry name" value="DEXDc"/>
    <property type="match status" value="1"/>
</dbReference>
<dbReference type="FunFam" id="3.40.50.300:FF:000397">
    <property type="entry name" value="Probable ATP-dependent RNA helicase DDX4"/>
    <property type="match status" value="1"/>
</dbReference>
<dbReference type="GO" id="GO:0016787">
    <property type="term" value="F:hydrolase activity"/>
    <property type="evidence" value="ECO:0007669"/>
    <property type="project" value="UniProtKB-KW"/>
</dbReference>
<evidence type="ECO:0000256" key="13">
    <source>
        <dbReference type="ARBA" id="ARBA00047984"/>
    </source>
</evidence>
<dbReference type="Pfam" id="PF00270">
    <property type="entry name" value="DEAD"/>
    <property type="match status" value="1"/>
</dbReference>
<feature type="short sequence motif" description="Q motif" evidence="14">
    <location>
        <begin position="156"/>
        <end position="184"/>
    </location>
</feature>
<dbReference type="Gene3D" id="3.40.50.300">
    <property type="entry name" value="P-loop containing nucleotide triphosphate hydrolases"/>
    <property type="match status" value="2"/>
</dbReference>
<keyword evidence="4 15" id="KW-0378">Hydrolase</keyword>